<name>A0AAD7D0M5_MYCRO</name>
<organism evidence="2 3">
    <name type="scientific">Mycena rosella</name>
    <name type="common">Pink bonnet</name>
    <name type="synonym">Agaricus rosellus</name>
    <dbReference type="NCBI Taxonomy" id="1033263"/>
    <lineage>
        <taxon>Eukaryota</taxon>
        <taxon>Fungi</taxon>
        <taxon>Dikarya</taxon>
        <taxon>Basidiomycota</taxon>
        <taxon>Agaricomycotina</taxon>
        <taxon>Agaricomycetes</taxon>
        <taxon>Agaricomycetidae</taxon>
        <taxon>Agaricales</taxon>
        <taxon>Marasmiineae</taxon>
        <taxon>Mycenaceae</taxon>
        <taxon>Mycena</taxon>
    </lineage>
</organism>
<reference evidence="2" key="1">
    <citation type="submission" date="2023-03" db="EMBL/GenBank/DDBJ databases">
        <title>Massive genome expansion in bonnet fungi (Mycena s.s.) driven by repeated elements and novel gene families across ecological guilds.</title>
        <authorList>
            <consortium name="Lawrence Berkeley National Laboratory"/>
            <person name="Harder C.B."/>
            <person name="Miyauchi S."/>
            <person name="Viragh M."/>
            <person name="Kuo A."/>
            <person name="Thoen E."/>
            <person name="Andreopoulos B."/>
            <person name="Lu D."/>
            <person name="Skrede I."/>
            <person name="Drula E."/>
            <person name="Henrissat B."/>
            <person name="Morin E."/>
            <person name="Kohler A."/>
            <person name="Barry K."/>
            <person name="LaButti K."/>
            <person name="Morin E."/>
            <person name="Salamov A."/>
            <person name="Lipzen A."/>
            <person name="Mereny Z."/>
            <person name="Hegedus B."/>
            <person name="Baldrian P."/>
            <person name="Stursova M."/>
            <person name="Weitz H."/>
            <person name="Taylor A."/>
            <person name="Grigoriev I.V."/>
            <person name="Nagy L.G."/>
            <person name="Martin F."/>
            <person name="Kauserud H."/>
        </authorList>
    </citation>
    <scope>NUCLEOTIDE SEQUENCE</scope>
    <source>
        <strain evidence="2">CBHHK067</strain>
    </source>
</reference>
<protein>
    <submittedName>
        <fullName evidence="2">Uncharacterized protein</fullName>
    </submittedName>
</protein>
<proteinExistence type="predicted"/>
<accession>A0AAD7D0M5</accession>
<evidence type="ECO:0000313" key="3">
    <source>
        <dbReference type="Proteomes" id="UP001221757"/>
    </source>
</evidence>
<dbReference type="Proteomes" id="UP001221757">
    <property type="component" value="Unassembled WGS sequence"/>
</dbReference>
<comment type="caution">
    <text evidence="2">The sequence shown here is derived from an EMBL/GenBank/DDBJ whole genome shotgun (WGS) entry which is preliminary data.</text>
</comment>
<dbReference type="EMBL" id="JARKIE010000164">
    <property type="protein sequence ID" value="KAJ7672927.1"/>
    <property type="molecule type" value="Genomic_DNA"/>
</dbReference>
<sequence length="55" mass="6538">FFIGIRQRCRLLDSNGFTRERLESKDGISRPTLRKKSRELNTRPPEDILNRVLHT</sequence>
<keyword evidence="3" id="KW-1185">Reference proteome</keyword>
<dbReference type="AlphaFoldDB" id="A0AAD7D0M5"/>
<feature type="compositionally biased region" description="Basic and acidic residues" evidence="1">
    <location>
        <begin position="38"/>
        <end position="49"/>
    </location>
</feature>
<feature type="region of interest" description="Disordered" evidence="1">
    <location>
        <begin position="23"/>
        <end position="55"/>
    </location>
</feature>
<feature type="non-terminal residue" evidence="2">
    <location>
        <position position="55"/>
    </location>
</feature>
<evidence type="ECO:0000313" key="2">
    <source>
        <dbReference type="EMBL" id="KAJ7672927.1"/>
    </source>
</evidence>
<gene>
    <name evidence="2" type="ORF">B0H17DRAFT_1083347</name>
</gene>
<evidence type="ECO:0000256" key="1">
    <source>
        <dbReference type="SAM" id="MobiDB-lite"/>
    </source>
</evidence>